<feature type="region of interest" description="Disordered" evidence="1">
    <location>
        <begin position="498"/>
        <end position="521"/>
    </location>
</feature>
<feature type="transmembrane region" description="Helical" evidence="2">
    <location>
        <begin position="80"/>
        <end position="100"/>
    </location>
</feature>
<dbReference type="AlphaFoldDB" id="A0A5B0EMB5"/>
<evidence type="ECO:0000313" key="4">
    <source>
        <dbReference type="EMBL" id="KAA0978890.1"/>
    </source>
</evidence>
<dbReference type="Pfam" id="PF00174">
    <property type="entry name" value="Oxidored_molyb"/>
    <property type="match status" value="1"/>
</dbReference>
<name>A0A5B0EMB5_9MICC</name>
<evidence type="ECO:0000259" key="3">
    <source>
        <dbReference type="Pfam" id="PF00174"/>
    </source>
</evidence>
<comment type="caution">
    <text evidence="4">The sequence shown here is derived from an EMBL/GenBank/DDBJ whole genome shotgun (WGS) entry which is preliminary data.</text>
</comment>
<dbReference type="Gene3D" id="2.60.40.650">
    <property type="match status" value="1"/>
</dbReference>
<protein>
    <submittedName>
        <fullName evidence="4">Molybdopterin-dependent oxidoreductase</fullName>
    </submittedName>
</protein>
<gene>
    <name evidence="4" type="ORF">FQ154_03800</name>
</gene>
<dbReference type="SUPFAM" id="SSF81296">
    <property type="entry name" value="E set domains"/>
    <property type="match status" value="1"/>
</dbReference>
<dbReference type="GO" id="GO:0006790">
    <property type="term" value="P:sulfur compound metabolic process"/>
    <property type="evidence" value="ECO:0007669"/>
    <property type="project" value="TreeGrafter"/>
</dbReference>
<feature type="transmembrane region" description="Helical" evidence="2">
    <location>
        <begin position="107"/>
        <end position="124"/>
    </location>
</feature>
<evidence type="ECO:0000313" key="5">
    <source>
        <dbReference type="Proteomes" id="UP000323856"/>
    </source>
</evidence>
<dbReference type="PANTHER" id="PTHR19372:SF7">
    <property type="entry name" value="SULFITE OXIDASE, MITOCHONDRIAL"/>
    <property type="match status" value="1"/>
</dbReference>
<feature type="domain" description="Oxidoreductase molybdopterin-binding" evidence="3">
    <location>
        <begin position="246"/>
        <end position="393"/>
    </location>
</feature>
<dbReference type="GO" id="GO:0043546">
    <property type="term" value="F:molybdopterin cofactor binding"/>
    <property type="evidence" value="ECO:0007669"/>
    <property type="project" value="TreeGrafter"/>
</dbReference>
<dbReference type="PANTHER" id="PTHR19372">
    <property type="entry name" value="SULFITE REDUCTASE"/>
    <property type="match status" value="1"/>
</dbReference>
<dbReference type="OrthoDB" id="9795587at2"/>
<reference evidence="4 5" key="1">
    <citation type="submission" date="2019-07" db="EMBL/GenBank/DDBJ databases">
        <title>Analysis of the biochemical properties, biological activity and biotechnological potential of siderophores and biosurfactants produced by Antarctic psychrotolerant bacteria.</title>
        <authorList>
            <person name="Styczynski M."/>
            <person name="Krucon T."/>
            <person name="Decewicz P."/>
            <person name="Dziewit L."/>
        </authorList>
    </citation>
    <scope>NUCLEOTIDE SEQUENCE [LARGE SCALE GENOMIC DNA]</scope>
    <source>
        <strain evidence="4 5">ANT_H27</strain>
    </source>
</reference>
<evidence type="ECO:0000256" key="2">
    <source>
        <dbReference type="SAM" id="Phobius"/>
    </source>
</evidence>
<dbReference type="InterPro" id="IPR000572">
    <property type="entry name" value="OxRdtase_Mopterin-bd_dom"/>
</dbReference>
<dbReference type="SUPFAM" id="SSF56524">
    <property type="entry name" value="Oxidoreductase molybdopterin-binding domain"/>
    <property type="match status" value="1"/>
</dbReference>
<dbReference type="Gene3D" id="3.90.420.10">
    <property type="entry name" value="Oxidoreductase, molybdopterin-binding domain"/>
    <property type="match status" value="1"/>
</dbReference>
<dbReference type="GO" id="GO:0020037">
    <property type="term" value="F:heme binding"/>
    <property type="evidence" value="ECO:0007669"/>
    <property type="project" value="TreeGrafter"/>
</dbReference>
<sequence length="521" mass="55395">MDGVREPMEHHRAATNRGLAMFGFAGFAAATALFAVAHLLSAFFSASSSPLTAMGSAFIDMTPPWLKDTVIAWFGTNDKLVLYLSLGVVAAVVAIFVGLLARSSQASAIACIVALGIAMGWAVVSRAESGPADVVPVVVGTVLSLLVLKWLVRKAAVATESAADDLTRRAFLRGSVLMVVAAGVAAGAGQALSATRNATKVLREALQLPAAKTPVKPLDPGTQLDVAGLEPFITPNEDFYRIDTALSVPRVNPAQWSLRVHGMVEHEFTMSFDELLAADLVESYVTLTCVSNPVGGPLVGTAKWLGYPLRLLLERAGPTADADMVFSTSSDGFTASTPLEVLTDGRMALLAVGMNREPLPLQHGFPVRMVVPGLYGYVSATKWVVDIEVTRFADKVAYWSTRGWSDHGPIKLASRVDVPREQAKVPAGEVVMGGTAWAQTRGISKVQVQIDDGEWADAELGAEASVDTWRQWRYLWEGAPGGEHSVTVRAVDGNGEVQTAEHAPPAPDGSSGWHRVDFTVQ</sequence>
<keyword evidence="2" id="KW-1133">Transmembrane helix</keyword>
<feature type="transmembrane region" description="Helical" evidence="2">
    <location>
        <begin position="130"/>
        <end position="151"/>
    </location>
</feature>
<accession>A0A5B0EMB5</accession>
<keyword evidence="2" id="KW-0472">Membrane</keyword>
<feature type="transmembrane region" description="Helical" evidence="2">
    <location>
        <begin position="21"/>
        <end position="44"/>
    </location>
</feature>
<dbReference type="EMBL" id="VOBL01000003">
    <property type="protein sequence ID" value="KAA0978890.1"/>
    <property type="molecule type" value="Genomic_DNA"/>
</dbReference>
<dbReference type="GO" id="GO:0008482">
    <property type="term" value="F:sulfite oxidase activity"/>
    <property type="evidence" value="ECO:0007669"/>
    <property type="project" value="TreeGrafter"/>
</dbReference>
<organism evidence="4 5">
    <name type="scientific">Paeniglutamicibacter gangotriensis</name>
    <dbReference type="NCBI Taxonomy" id="254787"/>
    <lineage>
        <taxon>Bacteria</taxon>
        <taxon>Bacillati</taxon>
        <taxon>Actinomycetota</taxon>
        <taxon>Actinomycetes</taxon>
        <taxon>Micrococcales</taxon>
        <taxon>Micrococcaceae</taxon>
        <taxon>Paeniglutamicibacter</taxon>
    </lineage>
</organism>
<keyword evidence="2" id="KW-0812">Transmembrane</keyword>
<proteinExistence type="predicted"/>
<dbReference type="InterPro" id="IPR014756">
    <property type="entry name" value="Ig_E-set"/>
</dbReference>
<dbReference type="InterPro" id="IPR036374">
    <property type="entry name" value="OxRdtase_Mopterin-bd_sf"/>
</dbReference>
<feature type="transmembrane region" description="Helical" evidence="2">
    <location>
        <begin position="171"/>
        <end position="192"/>
    </location>
</feature>
<evidence type="ECO:0000256" key="1">
    <source>
        <dbReference type="SAM" id="MobiDB-lite"/>
    </source>
</evidence>
<dbReference type="Proteomes" id="UP000323856">
    <property type="component" value="Unassembled WGS sequence"/>
</dbReference>